<dbReference type="GO" id="GO:0033192">
    <property type="term" value="F:calmodulin-dependent protein phosphatase activity"/>
    <property type="evidence" value="ECO:0007669"/>
    <property type="project" value="InterPro"/>
</dbReference>
<dbReference type="AlphaFoldDB" id="A0A915JF62"/>
<name>A0A915JF62_ROMCU</name>
<evidence type="ECO:0000313" key="1">
    <source>
        <dbReference type="Proteomes" id="UP000887565"/>
    </source>
</evidence>
<keyword evidence="1" id="KW-1185">Reference proteome</keyword>
<dbReference type="WBParaSite" id="nRc.2.0.1.t24450-RA">
    <property type="protein sequence ID" value="nRc.2.0.1.t24450-RA"/>
    <property type="gene ID" value="nRc.2.0.1.g24450"/>
</dbReference>
<dbReference type="GO" id="GO:0097720">
    <property type="term" value="P:calcineurin-mediated signaling"/>
    <property type="evidence" value="ECO:0007669"/>
    <property type="project" value="InterPro"/>
</dbReference>
<dbReference type="PANTHER" id="PTHR45673">
    <property type="entry name" value="SERINE/THREONINE-PROTEIN PHOSPHATASE 2B CATALYTIC SUBUNIT 1-RELATED"/>
    <property type="match status" value="1"/>
</dbReference>
<reference evidence="2" key="1">
    <citation type="submission" date="2022-11" db="UniProtKB">
        <authorList>
            <consortium name="WormBaseParasite"/>
        </authorList>
    </citation>
    <scope>IDENTIFICATION</scope>
</reference>
<dbReference type="InterPro" id="IPR043360">
    <property type="entry name" value="PP2B"/>
</dbReference>
<dbReference type="Proteomes" id="UP000887565">
    <property type="component" value="Unplaced"/>
</dbReference>
<protein>
    <submittedName>
        <fullName evidence="2">Uncharacterized protein</fullName>
    </submittedName>
</protein>
<proteinExistence type="predicted"/>
<sequence length="273" mass="30864">DVANFNLFFIVIPCGAGTSDGLISYRVFDAAAALSPFVPANKKENLAKYIHFPRIIITYVAGFFKVGDTYLAKMSATSTTTAASTTNTGNKSPTIERAIKNFKCLSCAQGIKIRQKIRPARTKLILFNYKNLFHSGNAPIVPFVTSVSNSAFFRHLGVPLPPSRKLTIDEVYDKRTNKPRSEILKEHFIKEGRVDELVALKIINEGTAFLKQEKTMLEVEAPITDFPTNLHFHQNFWVFFGRIKKNVQNHFQMEVRLTSISHYTDLQMCTNYC</sequence>
<evidence type="ECO:0000313" key="2">
    <source>
        <dbReference type="WBParaSite" id="nRc.2.0.1.t24450-RA"/>
    </source>
</evidence>
<dbReference type="InterPro" id="IPR029052">
    <property type="entry name" value="Metallo-depent_PP-like"/>
</dbReference>
<dbReference type="Gene3D" id="3.60.21.10">
    <property type="match status" value="1"/>
</dbReference>
<organism evidence="1 2">
    <name type="scientific">Romanomermis culicivorax</name>
    <name type="common">Nematode worm</name>
    <dbReference type="NCBI Taxonomy" id="13658"/>
    <lineage>
        <taxon>Eukaryota</taxon>
        <taxon>Metazoa</taxon>
        <taxon>Ecdysozoa</taxon>
        <taxon>Nematoda</taxon>
        <taxon>Enoplea</taxon>
        <taxon>Dorylaimia</taxon>
        <taxon>Mermithida</taxon>
        <taxon>Mermithoidea</taxon>
        <taxon>Mermithidae</taxon>
        <taxon>Romanomermis</taxon>
    </lineage>
</organism>
<accession>A0A915JF62</accession>